<proteinExistence type="predicted"/>
<feature type="region of interest" description="Disordered" evidence="1">
    <location>
        <begin position="187"/>
        <end position="218"/>
    </location>
</feature>
<organism evidence="3 4">
    <name type="scientific">Angustibacter aerolatus</name>
    <dbReference type="NCBI Taxonomy" id="1162965"/>
    <lineage>
        <taxon>Bacteria</taxon>
        <taxon>Bacillati</taxon>
        <taxon>Actinomycetota</taxon>
        <taxon>Actinomycetes</taxon>
        <taxon>Kineosporiales</taxon>
        <taxon>Kineosporiaceae</taxon>
    </lineage>
</organism>
<reference evidence="4" key="1">
    <citation type="journal article" date="2019" name="Int. J. Syst. Evol. Microbiol.">
        <title>The Global Catalogue of Microorganisms (GCM) 10K type strain sequencing project: providing services to taxonomists for standard genome sequencing and annotation.</title>
        <authorList>
            <consortium name="The Broad Institute Genomics Platform"/>
            <consortium name="The Broad Institute Genome Sequencing Center for Infectious Disease"/>
            <person name="Wu L."/>
            <person name="Ma J."/>
        </authorList>
    </citation>
    <scope>NUCLEOTIDE SEQUENCE [LARGE SCALE GENOMIC DNA]</scope>
    <source>
        <strain evidence="4">NBRC 108730</strain>
    </source>
</reference>
<evidence type="ECO:0000313" key="4">
    <source>
        <dbReference type="Proteomes" id="UP001157017"/>
    </source>
</evidence>
<feature type="region of interest" description="Disordered" evidence="1">
    <location>
        <begin position="24"/>
        <end position="50"/>
    </location>
</feature>
<protein>
    <submittedName>
        <fullName evidence="3">Uncharacterized protein</fullName>
    </submittedName>
</protein>
<gene>
    <name evidence="3" type="ORF">GCM10025868_18680</name>
</gene>
<dbReference type="Proteomes" id="UP001157017">
    <property type="component" value="Unassembled WGS sequence"/>
</dbReference>
<evidence type="ECO:0000256" key="2">
    <source>
        <dbReference type="SAM" id="Phobius"/>
    </source>
</evidence>
<accession>A0ABQ6JEJ7</accession>
<keyword evidence="2" id="KW-0812">Transmembrane</keyword>
<feature type="transmembrane region" description="Helical" evidence="2">
    <location>
        <begin position="60"/>
        <end position="80"/>
    </location>
</feature>
<keyword evidence="2" id="KW-1133">Transmembrane helix</keyword>
<sequence length="218" mass="23081">MENRGRSSVAGAILRLPGHAAGSHRPVGELVSHVSAPPPPESPFFVPQPRPRRRMGRGRLALVVLVLLAIVAVVTTSVVLGTGFDRTAGGEVAVVRDGGPFDDNQVRQVLQPASQRTWTGLFSTSHTYPAQQRFYTITSVAGRGERTGVDVENDPTADGVEVGIEGTIYFTLTSDAQALKAFDDKYGTRRYQGPTGSTGTRGVTRPAGPPSSTRSCGP</sequence>
<evidence type="ECO:0000256" key="1">
    <source>
        <dbReference type="SAM" id="MobiDB-lite"/>
    </source>
</evidence>
<keyword evidence="2" id="KW-0472">Membrane</keyword>
<keyword evidence="4" id="KW-1185">Reference proteome</keyword>
<evidence type="ECO:0000313" key="3">
    <source>
        <dbReference type="EMBL" id="GMA86618.1"/>
    </source>
</evidence>
<comment type="caution">
    <text evidence="3">The sequence shown here is derived from an EMBL/GenBank/DDBJ whole genome shotgun (WGS) entry which is preliminary data.</text>
</comment>
<name>A0ABQ6JEJ7_9ACTN</name>
<dbReference type="EMBL" id="BSUZ01000001">
    <property type="protein sequence ID" value="GMA86618.1"/>
    <property type="molecule type" value="Genomic_DNA"/>
</dbReference>
<feature type="compositionally biased region" description="Pro residues" evidence="1">
    <location>
        <begin position="36"/>
        <end position="49"/>
    </location>
</feature>